<reference evidence="2" key="1">
    <citation type="submission" date="2016-10" db="EMBL/GenBank/DDBJ databases">
        <authorList>
            <person name="Varghese N."/>
            <person name="Submissions S."/>
        </authorList>
    </citation>
    <scope>NUCLEOTIDE SEQUENCE [LARGE SCALE GENOMIC DNA]</scope>
    <source>
        <strain evidence="2">DSM 17038</strain>
    </source>
</reference>
<protein>
    <submittedName>
        <fullName evidence="1">Uncharacterized protein</fullName>
    </submittedName>
</protein>
<keyword evidence="2" id="KW-1185">Reference proteome</keyword>
<gene>
    <name evidence="1" type="ORF">SAMN05660649_02694</name>
</gene>
<dbReference type="Proteomes" id="UP000199337">
    <property type="component" value="Unassembled WGS sequence"/>
</dbReference>
<dbReference type="OrthoDB" id="1809534at2"/>
<dbReference type="RefSeq" id="WP_092471898.1">
    <property type="nucleotide sequence ID" value="NZ_FOOX01000009.1"/>
</dbReference>
<dbReference type="AlphaFoldDB" id="A0A1I2USY9"/>
<name>A0A1I2USY9_9FIRM</name>
<proteinExistence type="predicted"/>
<evidence type="ECO:0000313" key="1">
    <source>
        <dbReference type="EMBL" id="SFG78066.1"/>
    </source>
</evidence>
<dbReference type="EMBL" id="FOOX01000009">
    <property type="protein sequence ID" value="SFG78066.1"/>
    <property type="molecule type" value="Genomic_DNA"/>
</dbReference>
<accession>A0A1I2USY9</accession>
<evidence type="ECO:0000313" key="2">
    <source>
        <dbReference type="Proteomes" id="UP000199337"/>
    </source>
</evidence>
<dbReference type="STRING" id="341036.SAMN05660649_02694"/>
<organism evidence="1 2">
    <name type="scientific">Desulfotruncus arcticus DSM 17038</name>
    <dbReference type="NCBI Taxonomy" id="1121424"/>
    <lineage>
        <taxon>Bacteria</taxon>
        <taxon>Bacillati</taxon>
        <taxon>Bacillota</taxon>
        <taxon>Clostridia</taxon>
        <taxon>Eubacteriales</taxon>
        <taxon>Desulfallaceae</taxon>
        <taxon>Desulfotruncus</taxon>
    </lineage>
</organism>
<sequence length="60" mass="7081">MENARALDDRLRKIIREVSDSTGREMKQHLVENVVQKVEENNSNELKQFLMTLNRALKKI</sequence>